<organism evidence="2 3">
    <name type="scientific">Caldibacillus debilis</name>
    <dbReference type="NCBI Taxonomy" id="301148"/>
    <lineage>
        <taxon>Bacteria</taxon>
        <taxon>Bacillati</taxon>
        <taxon>Bacillota</taxon>
        <taxon>Bacilli</taxon>
        <taxon>Bacillales</taxon>
        <taxon>Bacillaceae</taxon>
        <taxon>Caldibacillus</taxon>
    </lineage>
</organism>
<dbReference type="EMBL" id="LQYT01000010">
    <property type="protein sequence ID" value="KYD22459.1"/>
    <property type="molecule type" value="Genomic_DNA"/>
</dbReference>
<protein>
    <submittedName>
        <fullName evidence="2">Uncharacterized protein</fullName>
    </submittedName>
</protein>
<proteinExistence type="predicted"/>
<name>A0A150MDW8_9BACI</name>
<comment type="caution">
    <text evidence="2">The sequence shown here is derived from an EMBL/GenBank/DDBJ whole genome shotgun (WGS) entry which is preliminary data.</text>
</comment>
<accession>A0A150MDW8</accession>
<dbReference type="Proteomes" id="UP000075683">
    <property type="component" value="Unassembled WGS sequence"/>
</dbReference>
<evidence type="ECO:0000256" key="1">
    <source>
        <dbReference type="SAM" id="MobiDB-lite"/>
    </source>
</evidence>
<evidence type="ECO:0000313" key="3">
    <source>
        <dbReference type="Proteomes" id="UP000075683"/>
    </source>
</evidence>
<dbReference type="AlphaFoldDB" id="A0A150MDW8"/>
<gene>
    <name evidence="2" type="ORF">B4135_1249</name>
</gene>
<feature type="region of interest" description="Disordered" evidence="1">
    <location>
        <begin position="1"/>
        <end position="23"/>
    </location>
</feature>
<sequence>MTKGEQRQRPPGCRSCGKGGGVNFQGTSFKKCRIFSGNRRFRDQT</sequence>
<evidence type="ECO:0000313" key="2">
    <source>
        <dbReference type="EMBL" id="KYD22459.1"/>
    </source>
</evidence>
<reference evidence="2 3" key="1">
    <citation type="submission" date="2016-01" db="EMBL/GenBank/DDBJ databases">
        <title>Draft Genome Sequences of Seven Thermophilic Sporeformers Isolated from Foods.</title>
        <authorList>
            <person name="Berendsen E.M."/>
            <person name="Wells-Bennik M.H."/>
            <person name="Krawcyk A.O."/>
            <person name="De Jong A."/>
            <person name="Holsappel S."/>
            <person name="Eijlander R.T."/>
            <person name="Kuipers O.P."/>
        </authorList>
    </citation>
    <scope>NUCLEOTIDE SEQUENCE [LARGE SCALE GENOMIC DNA]</scope>
    <source>
        <strain evidence="2 3">B4135</strain>
    </source>
</reference>
<dbReference type="STRING" id="301148.B4135_1249"/>